<feature type="transmembrane region" description="Helical" evidence="9">
    <location>
        <begin position="80"/>
        <end position="102"/>
    </location>
</feature>
<feature type="transmembrane region" description="Helical" evidence="9">
    <location>
        <begin position="137"/>
        <end position="158"/>
    </location>
</feature>
<gene>
    <name evidence="10" type="ORF">JDV75_01510</name>
</gene>
<keyword evidence="4" id="KW-1003">Cell membrane</keyword>
<evidence type="ECO:0000313" key="10">
    <source>
        <dbReference type="EMBL" id="MBI8988445.1"/>
    </source>
</evidence>
<feature type="transmembrane region" description="Helical" evidence="9">
    <location>
        <begin position="108"/>
        <end position="125"/>
    </location>
</feature>
<dbReference type="EMBL" id="JAEIOS010000009">
    <property type="protein sequence ID" value="MBI8988445.1"/>
    <property type="molecule type" value="Genomic_DNA"/>
</dbReference>
<comment type="subcellular location">
    <subcellularLocation>
        <location evidence="1">Cell membrane</location>
        <topology evidence="1">Multi-pass membrane protein</topology>
    </subcellularLocation>
</comment>
<keyword evidence="11" id="KW-1185">Reference proteome</keyword>
<proteinExistence type="inferred from homology"/>
<keyword evidence="6 9" id="KW-1133">Transmembrane helix</keyword>
<evidence type="ECO:0000256" key="3">
    <source>
        <dbReference type="ARBA" id="ARBA00022448"/>
    </source>
</evidence>
<feature type="region of interest" description="Disordered" evidence="8">
    <location>
        <begin position="1"/>
        <end position="45"/>
    </location>
</feature>
<dbReference type="GO" id="GO:0005886">
    <property type="term" value="C:plasma membrane"/>
    <property type="evidence" value="ECO:0007669"/>
    <property type="project" value="UniProtKB-SubCell"/>
</dbReference>
<evidence type="ECO:0000256" key="1">
    <source>
        <dbReference type="ARBA" id="ARBA00004651"/>
    </source>
</evidence>
<evidence type="ECO:0000256" key="2">
    <source>
        <dbReference type="ARBA" id="ARBA00009773"/>
    </source>
</evidence>
<protein>
    <submittedName>
        <fullName evidence="10">AI-2E family transporter</fullName>
    </submittedName>
</protein>
<evidence type="ECO:0000256" key="8">
    <source>
        <dbReference type="SAM" id="MobiDB-lite"/>
    </source>
</evidence>
<feature type="compositionally biased region" description="Basic and acidic residues" evidence="8">
    <location>
        <begin position="1"/>
        <end position="12"/>
    </location>
</feature>
<dbReference type="AlphaFoldDB" id="A0A934M7V9"/>
<evidence type="ECO:0000256" key="5">
    <source>
        <dbReference type="ARBA" id="ARBA00022692"/>
    </source>
</evidence>
<reference evidence="10" key="1">
    <citation type="submission" date="2020-12" db="EMBL/GenBank/DDBJ databases">
        <title>Genome public.</title>
        <authorList>
            <person name="Sun Q."/>
        </authorList>
    </citation>
    <scope>NUCLEOTIDE SEQUENCE</scope>
    <source>
        <strain evidence="10">CCM 8863</strain>
    </source>
</reference>
<organism evidence="10 11">
    <name type="scientific">Corynebacterium meridianum</name>
    <dbReference type="NCBI Taxonomy" id="2765363"/>
    <lineage>
        <taxon>Bacteria</taxon>
        <taxon>Bacillati</taxon>
        <taxon>Actinomycetota</taxon>
        <taxon>Actinomycetes</taxon>
        <taxon>Mycobacteriales</taxon>
        <taxon>Corynebacteriaceae</taxon>
        <taxon>Corynebacterium</taxon>
    </lineage>
</organism>
<evidence type="ECO:0000313" key="11">
    <source>
        <dbReference type="Proteomes" id="UP000645966"/>
    </source>
</evidence>
<sequence length="499" mass="53265">MGTVTDARDSSDRVSGSRLGDSSTLPGSFDSAASPHPTTANEPLRGPEILADEASRTFEEFQPDAPIDRSVIIAEGLREFAAWCLRLLIVSAATYMVGFVLLKVWQGVLPVVLALIVSSVLYQPAHWLRRHGVPGALAAIVTILGTLALFSGVIALMAPSVARQSQALYYQAFEGVQRVQLWLQDPPVQFRGNDLGDWLAEGATWMQKQASTIAGEIFAGLGVASTILIMLGIVLVLTFFFLKDGDRFLPWLREVTGPRIGWHLTELLTRSWNTLSGFIRAQAVVAMMDALFIGLGLVLIGVPMALVLAVLTFIAGFIPIVGAVVAGALAVLIAFVSLGMTEAVLVLILVIAVQQFEGYVLSPWLQSKAMNLHPVIVLVSVTVGGGLFGIIGAFLAVPTAAMVAVLFRYLSDMVALRAGEKTADQIVFATVAGSLTARHGEEAGRRMRAARRSAGDGHGGLRTAGGETDVSASPAPATSRTRFQDLTSRFVHLFDTPRH</sequence>
<evidence type="ECO:0000256" key="9">
    <source>
        <dbReference type="SAM" id="Phobius"/>
    </source>
</evidence>
<evidence type="ECO:0000256" key="7">
    <source>
        <dbReference type="ARBA" id="ARBA00023136"/>
    </source>
</evidence>
<name>A0A934M7V9_9CORY</name>
<dbReference type="PANTHER" id="PTHR21716:SF53">
    <property type="entry name" value="PERMEASE PERM-RELATED"/>
    <property type="match status" value="1"/>
</dbReference>
<dbReference type="PANTHER" id="PTHR21716">
    <property type="entry name" value="TRANSMEMBRANE PROTEIN"/>
    <property type="match status" value="1"/>
</dbReference>
<comment type="caution">
    <text evidence="10">The sequence shown here is derived from an EMBL/GenBank/DDBJ whole genome shotgun (WGS) entry which is preliminary data.</text>
</comment>
<feature type="transmembrane region" description="Helical" evidence="9">
    <location>
        <begin position="317"/>
        <end position="336"/>
    </location>
</feature>
<accession>A0A934M7V9</accession>
<feature type="region of interest" description="Disordered" evidence="8">
    <location>
        <begin position="440"/>
        <end position="479"/>
    </location>
</feature>
<feature type="transmembrane region" description="Helical" evidence="9">
    <location>
        <begin position="374"/>
        <end position="407"/>
    </location>
</feature>
<dbReference type="Pfam" id="PF01594">
    <property type="entry name" value="AI-2E_transport"/>
    <property type="match status" value="1"/>
</dbReference>
<evidence type="ECO:0000256" key="4">
    <source>
        <dbReference type="ARBA" id="ARBA00022475"/>
    </source>
</evidence>
<feature type="transmembrane region" description="Helical" evidence="9">
    <location>
        <begin position="290"/>
        <end position="311"/>
    </location>
</feature>
<keyword evidence="3" id="KW-0813">Transport</keyword>
<feature type="transmembrane region" description="Helical" evidence="9">
    <location>
        <begin position="217"/>
        <end position="242"/>
    </location>
</feature>
<dbReference type="InterPro" id="IPR002549">
    <property type="entry name" value="AI-2E-like"/>
</dbReference>
<keyword evidence="5 9" id="KW-0812">Transmembrane</keyword>
<dbReference type="GO" id="GO:0055085">
    <property type="term" value="P:transmembrane transport"/>
    <property type="evidence" value="ECO:0007669"/>
    <property type="project" value="TreeGrafter"/>
</dbReference>
<dbReference type="Proteomes" id="UP000645966">
    <property type="component" value="Unassembled WGS sequence"/>
</dbReference>
<feature type="transmembrane region" description="Helical" evidence="9">
    <location>
        <begin position="343"/>
        <end position="362"/>
    </location>
</feature>
<comment type="similarity">
    <text evidence="2">Belongs to the autoinducer-2 exporter (AI-2E) (TC 2.A.86) family.</text>
</comment>
<keyword evidence="7 9" id="KW-0472">Membrane</keyword>
<evidence type="ECO:0000256" key="6">
    <source>
        <dbReference type="ARBA" id="ARBA00022989"/>
    </source>
</evidence>